<dbReference type="NCBIfam" id="TIGR00756">
    <property type="entry name" value="PPR"/>
    <property type="match status" value="7"/>
</dbReference>
<dbReference type="FunFam" id="1.25.40.10:FF:000333">
    <property type="entry name" value="Pentatricopeptide repeat-containing protein"/>
    <property type="match status" value="1"/>
</dbReference>
<feature type="repeat" description="PPR" evidence="3">
    <location>
        <begin position="159"/>
        <end position="193"/>
    </location>
</feature>
<dbReference type="GO" id="GO:0003723">
    <property type="term" value="F:RNA binding"/>
    <property type="evidence" value="ECO:0007669"/>
    <property type="project" value="InterPro"/>
</dbReference>
<keyword evidence="2" id="KW-0677">Repeat</keyword>
<dbReference type="InterPro" id="IPR046848">
    <property type="entry name" value="E_motif"/>
</dbReference>
<dbReference type="EMBL" id="CAMAPF010000059">
    <property type="protein sequence ID" value="CAH9088193.1"/>
    <property type="molecule type" value="Genomic_DNA"/>
</dbReference>
<evidence type="ECO:0000256" key="3">
    <source>
        <dbReference type="PROSITE-ProRule" id="PRU00708"/>
    </source>
</evidence>
<evidence type="ECO:0008006" key="6">
    <source>
        <dbReference type="Google" id="ProtNLM"/>
    </source>
</evidence>
<dbReference type="InterPro" id="IPR046960">
    <property type="entry name" value="PPR_At4g14850-like_plant"/>
</dbReference>
<organism evidence="4 5">
    <name type="scientific">Cuscuta epithymum</name>
    <dbReference type="NCBI Taxonomy" id="186058"/>
    <lineage>
        <taxon>Eukaryota</taxon>
        <taxon>Viridiplantae</taxon>
        <taxon>Streptophyta</taxon>
        <taxon>Embryophyta</taxon>
        <taxon>Tracheophyta</taxon>
        <taxon>Spermatophyta</taxon>
        <taxon>Magnoliopsida</taxon>
        <taxon>eudicotyledons</taxon>
        <taxon>Gunneridae</taxon>
        <taxon>Pentapetalae</taxon>
        <taxon>asterids</taxon>
        <taxon>lamiids</taxon>
        <taxon>Solanales</taxon>
        <taxon>Convolvulaceae</taxon>
        <taxon>Cuscuteae</taxon>
        <taxon>Cuscuta</taxon>
        <taxon>Cuscuta subgen. Cuscuta</taxon>
    </lineage>
</organism>
<evidence type="ECO:0000313" key="4">
    <source>
        <dbReference type="EMBL" id="CAH9088193.1"/>
    </source>
</evidence>
<dbReference type="Pfam" id="PF01535">
    <property type="entry name" value="PPR"/>
    <property type="match status" value="6"/>
</dbReference>
<protein>
    <recommendedName>
        <fullName evidence="6">Chlororespiratory reduction 4</fullName>
    </recommendedName>
</protein>
<dbReference type="PANTHER" id="PTHR47926">
    <property type="entry name" value="PENTATRICOPEPTIDE REPEAT-CONTAINING PROTEIN"/>
    <property type="match status" value="1"/>
</dbReference>
<dbReference type="Proteomes" id="UP001152523">
    <property type="component" value="Unassembled WGS sequence"/>
</dbReference>
<dbReference type="AlphaFoldDB" id="A0AAV0D3Z1"/>
<feature type="repeat" description="PPR" evidence="3">
    <location>
        <begin position="223"/>
        <end position="257"/>
    </location>
</feature>
<dbReference type="Pfam" id="PF20431">
    <property type="entry name" value="E_motif"/>
    <property type="match status" value="1"/>
</dbReference>
<dbReference type="PANTHER" id="PTHR47926:SF484">
    <property type="entry name" value="PENTATRICOPEPTIDE REPEAT-CONTAINING PROTEIN"/>
    <property type="match status" value="1"/>
</dbReference>
<dbReference type="GO" id="GO:0009451">
    <property type="term" value="P:RNA modification"/>
    <property type="evidence" value="ECO:0007669"/>
    <property type="project" value="InterPro"/>
</dbReference>
<dbReference type="InterPro" id="IPR002885">
    <property type="entry name" value="PPR_rpt"/>
</dbReference>
<reference evidence="4" key="1">
    <citation type="submission" date="2022-07" db="EMBL/GenBank/DDBJ databases">
        <authorList>
            <person name="Macas J."/>
            <person name="Novak P."/>
            <person name="Neumann P."/>
        </authorList>
    </citation>
    <scope>NUCLEOTIDE SEQUENCE</scope>
</reference>
<dbReference type="Gene3D" id="1.25.40.10">
    <property type="entry name" value="Tetratricopeptide repeat domain"/>
    <property type="match status" value="4"/>
</dbReference>
<feature type="repeat" description="PPR" evidence="3">
    <location>
        <begin position="285"/>
        <end position="319"/>
    </location>
</feature>
<keyword evidence="5" id="KW-1185">Reference proteome</keyword>
<dbReference type="Pfam" id="PF13041">
    <property type="entry name" value="PPR_2"/>
    <property type="match status" value="2"/>
</dbReference>
<dbReference type="SUPFAM" id="SSF48452">
    <property type="entry name" value="TPR-like"/>
    <property type="match status" value="1"/>
</dbReference>
<comment type="caution">
    <text evidence="4">The sequence shown here is derived from an EMBL/GenBank/DDBJ whole genome shotgun (WGS) entry which is preliminary data.</text>
</comment>
<name>A0AAV0D3Z1_9ASTE</name>
<evidence type="ECO:0000256" key="1">
    <source>
        <dbReference type="ARBA" id="ARBA00006643"/>
    </source>
</evidence>
<gene>
    <name evidence="4" type="ORF">CEPIT_LOCUS10381</name>
</gene>
<dbReference type="FunFam" id="1.25.40.10:FF:000345">
    <property type="entry name" value="Pentatricopeptide repeat-containing protein"/>
    <property type="match status" value="1"/>
</dbReference>
<sequence length="575" mass="64119">MKAQTILKTRMVNIIGPTNLLVFQKRKSLTLEHINLPGSQPELSKQNLDVFSLKNLPTPLSDWSYHIRNYVSQKKYEEAILLYARNRFTRNLVLGAVPLVLKACASLSNTVLGNALHGDCIKSGVELDVIVGTALVDMYCKCGNIVSSRQMFDDMPKRNAITWNAMIGGYMKNGDTTSASILFETMPERTSVTWNEMIHGYGRNRDIAMAKMFFDKVPNELRNVVTWTVMVDGYASSGEMDAAREVFEVMPRRNFYVWSLMISGYFKAGEVKSAKDIFERMTSKNLVIWNSLISGYTQNGLYKEALGTFKRLQDEGFEPDEVTVVSALSASAQLALLDVGKEIHEMIIQKGVNVNCFVLNGLIDMYAKCGDLRNARLIFEGMLHKNDTAWNSMICALAVHGEHKEAIDFFSRMVNSSGVIPNEITFLSVLSACAHGGCVHEGMSIFNMMEKNYGLMANIRHYGCLVDLLGRAGKLDEALDLIKQMPINPNDTVFGSLLGACRIHCNMDIAERVLEEVEKLNSSSRSCDGGHYVLLSNIYAASDRWEKAEHTRLSLSNKGSEKIPGCSSVMLKIPN</sequence>
<dbReference type="PROSITE" id="PS51375">
    <property type="entry name" value="PPR"/>
    <property type="match status" value="5"/>
</dbReference>
<proteinExistence type="inferred from homology"/>
<comment type="similarity">
    <text evidence="1">Belongs to the PPR family. PCMP-H subfamily.</text>
</comment>
<feature type="repeat" description="PPR" evidence="3">
    <location>
        <begin position="386"/>
        <end position="421"/>
    </location>
</feature>
<evidence type="ECO:0000313" key="5">
    <source>
        <dbReference type="Proteomes" id="UP001152523"/>
    </source>
</evidence>
<feature type="repeat" description="PPR" evidence="3">
    <location>
        <begin position="458"/>
        <end position="488"/>
    </location>
</feature>
<dbReference type="InterPro" id="IPR011990">
    <property type="entry name" value="TPR-like_helical_dom_sf"/>
</dbReference>
<evidence type="ECO:0000256" key="2">
    <source>
        <dbReference type="ARBA" id="ARBA00022737"/>
    </source>
</evidence>
<accession>A0AAV0D3Z1</accession>